<dbReference type="PANTHER" id="PTHR43308:SF1">
    <property type="entry name" value="OUTER MEMBRANE PROTEIN ALPHA"/>
    <property type="match status" value="1"/>
</dbReference>
<dbReference type="InterPro" id="IPR047684">
    <property type="entry name" value="Por_som-like"/>
</dbReference>
<gene>
    <name evidence="6" type="ORF">HC246_22185</name>
</gene>
<dbReference type="PROSITE" id="PS51272">
    <property type="entry name" value="SLH"/>
    <property type="match status" value="1"/>
</dbReference>
<dbReference type="InterPro" id="IPR001119">
    <property type="entry name" value="SLH_dom"/>
</dbReference>
<feature type="signal peptide" evidence="2">
    <location>
        <begin position="1"/>
        <end position="28"/>
    </location>
</feature>
<dbReference type="Pfam" id="PF00395">
    <property type="entry name" value="SLH"/>
    <property type="match status" value="1"/>
</dbReference>
<reference evidence="6 7" key="1">
    <citation type="submission" date="2020-03" db="EMBL/GenBank/DDBJ databases">
        <title>Draft Genome Sequence of 2-Methylisoborneol Producing Pseudanabaena yagii Strain GIHE-NHR1 Isolated from North Han River in South Korea.</title>
        <authorList>
            <person name="Jeong J."/>
        </authorList>
    </citation>
    <scope>NUCLEOTIDE SEQUENCE [LARGE SCALE GENOMIC DNA]</scope>
    <source>
        <strain evidence="6 7">GIHE-NHR1</strain>
    </source>
</reference>
<feature type="domain" description="SLH" evidence="5">
    <location>
        <begin position="111"/>
        <end position="175"/>
    </location>
</feature>
<dbReference type="Pfam" id="PF04966">
    <property type="entry name" value="OprB"/>
    <property type="match status" value="1"/>
</dbReference>
<sequence>MSKASQKIALSFPILLVAAIASTSSVNANEVKKVADNRQSTSTEIPKLADSKTSASKPLQIDDVINVSGVGLQSPLPASSQLDDLVVPVTQLSDTNAKLPSQNSELAAVTSVSQLTDVKSTDWAFTALQSLVERYGVIAGYPDSTYRGKKALSRYEFAAGLNTALDKINEIISAGLADKVSKEDLATLKKLQEEFASELAALRGRVDNLEAKTAKIEEQQFSTTTKLLGSANFLLGAIATNGKRAIDGQNRSSNLIFAYSVNLRFNTSFTGKDLLSVNLGTNNSPSTAAVVGGAGNLSNVANFALDGSTATKAPNTFSVGQLFYRFPIGEQATVWISALGLQPFDFFPVISPLRDGTSVPNTAYGLFNPVIFRPGFTDTGIGAAYRFSDQWQLHAGYFASDVQASKSGSTVPTGSLGLFGGSSTIATQLTFKPSEQFSGSLNFIHKYWSGSIPGDPDLAGQVSFSGPTGTNLATAPFGLTTPTVADSFGGQFDWRIFPKIGLGGWFSTTSALNLNKGTTANVINAAISLGFFDLFKEGNHGGILVAIPPYVTSSNDTRGKDLNTPWLIEAFYTHRFNKNISITPDIYVVLNPDVGTPEPIWGFTLRTTFTF</sequence>
<comment type="similarity">
    <text evidence="1 2">Belongs to the OprB family.</text>
</comment>
<dbReference type="InterPro" id="IPR051465">
    <property type="entry name" value="Cell_Envelope_Struct_Comp"/>
</dbReference>
<dbReference type="Proteomes" id="UP000738376">
    <property type="component" value="Unassembled WGS sequence"/>
</dbReference>
<evidence type="ECO:0000259" key="5">
    <source>
        <dbReference type="PROSITE" id="PS51272"/>
    </source>
</evidence>
<organism evidence="6 7">
    <name type="scientific">Pseudanabaena yagii GIHE-NHR1</name>
    <dbReference type="NCBI Taxonomy" id="2722753"/>
    <lineage>
        <taxon>Bacteria</taxon>
        <taxon>Bacillati</taxon>
        <taxon>Cyanobacteriota</taxon>
        <taxon>Cyanophyceae</taxon>
        <taxon>Pseudanabaenales</taxon>
        <taxon>Pseudanabaenaceae</taxon>
        <taxon>Pseudanabaena</taxon>
        <taxon>Pseudanabaena yagii</taxon>
    </lineage>
</organism>
<keyword evidence="2" id="KW-0732">Signal</keyword>
<dbReference type="InterPro" id="IPR038673">
    <property type="entry name" value="OprB_sf"/>
</dbReference>
<accession>A0ABX1LWX1</accession>
<dbReference type="EMBL" id="JAAVJL010000003">
    <property type="protein sequence ID" value="NMF60664.1"/>
    <property type="molecule type" value="Genomic_DNA"/>
</dbReference>
<feature type="region of interest" description="Disordered" evidence="4">
    <location>
        <begin position="34"/>
        <end position="54"/>
    </location>
</feature>
<name>A0ABX1LWX1_9CYAN</name>
<dbReference type="Gene3D" id="2.40.160.180">
    <property type="entry name" value="Carbohydrate-selective porin OprB"/>
    <property type="match status" value="1"/>
</dbReference>
<keyword evidence="7" id="KW-1185">Reference proteome</keyword>
<dbReference type="NCBIfam" id="NF033921">
    <property type="entry name" value="por_somb"/>
    <property type="match status" value="1"/>
</dbReference>
<feature type="chain" id="PRO_5044998103" evidence="2">
    <location>
        <begin position="29"/>
        <end position="611"/>
    </location>
</feature>
<evidence type="ECO:0000256" key="4">
    <source>
        <dbReference type="SAM" id="MobiDB-lite"/>
    </source>
</evidence>
<evidence type="ECO:0000256" key="3">
    <source>
        <dbReference type="SAM" id="Coils"/>
    </source>
</evidence>
<proteinExistence type="inferred from homology"/>
<evidence type="ECO:0000313" key="6">
    <source>
        <dbReference type="EMBL" id="NMF60664.1"/>
    </source>
</evidence>
<evidence type="ECO:0000313" key="7">
    <source>
        <dbReference type="Proteomes" id="UP000738376"/>
    </source>
</evidence>
<evidence type="ECO:0000256" key="1">
    <source>
        <dbReference type="ARBA" id="ARBA00008769"/>
    </source>
</evidence>
<keyword evidence="3" id="KW-0175">Coiled coil</keyword>
<protein>
    <submittedName>
        <fullName evidence="6">Iron uptake porin</fullName>
    </submittedName>
</protein>
<comment type="caution">
    <text evidence="6">The sequence shown here is derived from an EMBL/GenBank/DDBJ whole genome shotgun (WGS) entry which is preliminary data.</text>
</comment>
<dbReference type="RefSeq" id="WP_169365590.1">
    <property type="nucleotide sequence ID" value="NZ_JAAVJL010000003.1"/>
</dbReference>
<evidence type="ECO:0000256" key="2">
    <source>
        <dbReference type="RuleBase" id="RU363072"/>
    </source>
</evidence>
<dbReference type="InterPro" id="IPR007049">
    <property type="entry name" value="Carb-sel_porin_OprB"/>
</dbReference>
<feature type="coiled-coil region" evidence="3">
    <location>
        <begin position="192"/>
        <end position="219"/>
    </location>
</feature>
<dbReference type="PANTHER" id="PTHR43308">
    <property type="entry name" value="OUTER MEMBRANE PROTEIN ALPHA-RELATED"/>
    <property type="match status" value="1"/>
</dbReference>